<feature type="transmembrane region" description="Helical" evidence="1">
    <location>
        <begin position="7"/>
        <end position="27"/>
    </location>
</feature>
<dbReference type="Gene3D" id="3.30.565.10">
    <property type="entry name" value="Histidine kinase-like ATPase, C-terminal domain"/>
    <property type="match status" value="1"/>
</dbReference>
<gene>
    <name evidence="3" type="ORF">QT716_02450</name>
</gene>
<organism evidence="3 4">
    <name type="scientific">Sporosarcina aquimarina</name>
    <dbReference type="NCBI Taxonomy" id="114975"/>
    <lineage>
        <taxon>Bacteria</taxon>
        <taxon>Bacillati</taxon>
        <taxon>Bacillota</taxon>
        <taxon>Bacilli</taxon>
        <taxon>Bacillales</taxon>
        <taxon>Caryophanaceae</taxon>
        <taxon>Sporosarcina</taxon>
    </lineage>
</organism>
<keyword evidence="1" id="KW-0472">Membrane</keyword>
<dbReference type="Pfam" id="PF14501">
    <property type="entry name" value="HATPase_c_5"/>
    <property type="match status" value="1"/>
</dbReference>
<feature type="transmembrane region" description="Helical" evidence="1">
    <location>
        <begin position="78"/>
        <end position="99"/>
    </location>
</feature>
<dbReference type="InterPro" id="IPR036890">
    <property type="entry name" value="HATPase_C_sf"/>
</dbReference>
<evidence type="ECO:0000313" key="4">
    <source>
        <dbReference type="Proteomes" id="UP001280629"/>
    </source>
</evidence>
<dbReference type="Proteomes" id="UP001280629">
    <property type="component" value="Unassembled WGS sequence"/>
</dbReference>
<name>A0ABU4FW08_9BACL</name>
<dbReference type="RefSeq" id="WP_317934211.1">
    <property type="nucleotide sequence ID" value="NZ_JAUBDH010000001.1"/>
</dbReference>
<proteinExistence type="predicted"/>
<dbReference type="PANTHER" id="PTHR40448">
    <property type="entry name" value="TWO-COMPONENT SENSOR HISTIDINE KINASE"/>
    <property type="match status" value="1"/>
</dbReference>
<accession>A0ABU4FW08</accession>
<dbReference type="InterPro" id="IPR032834">
    <property type="entry name" value="NatK-like_C"/>
</dbReference>
<comment type="caution">
    <text evidence="3">The sequence shown here is derived from an EMBL/GenBank/DDBJ whole genome shotgun (WGS) entry which is preliminary data.</text>
</comment>
<dbReference type="EMBL" id="JAUBDH010000001">
    <property type="protein sequence ID" value="MDW0108904.1"/>
    <property type="molecule type" value="Genomic_DNA"/>
</dbReference>
<evidence type="ECO:0000256" key="1">
    <source>
        <dbReference type="SAM" id="Phobius"/>
    </source>
</evidence>
<keyword evidence="1" id="KW-1133">Transmembrane helix</keyword>
<feature type="transmembrane region" description="Helical" evidence="1">
    <location>
        <begin position="147"/>
        <end position="167"/>
    </location>
</feature>
<evidence type="ECO:0000313" key="3">
    <source>
        <dbReference type="EMBL" id="MDW0108904.1"/>
    </source>
</evidence>
<keyword evidence="4" id="KW-1185">Reference proteome</keyword>
<evidence type="ECO:0000259" key="2">
    <source>
        <dbReference type="Pfam" id="PF14501"/>
    </source>
</evidence>
<protein>
    <submittedName>
        <fullName evidence="3">GHKL domain-containing protein</fullName>
    </submittedName>
</protein>
<dbReference type="SUPFAM" id="SSF55874">
    <property type="entry name" value="ATPase domain of HSP90 chaperone/DNA topoisomerase II/histidine kinase"/>
    <property type="match status" value="1"/>
</dbReference>
<sequence length="431" mass="50070">MWELQLVFLLIVQCIVLIAFPIGFNGIKVTKQLVFIATFLIIVPAILLMVVIGVYSILYVLLSISILVYVKTRSGISLFHVLMSLSLAVLADHIASLIVFKFFDEPTFKGIYPILQVIVFLVMMTVLSLIYKKIFNVFKRMNISNRYISLLSILLLLMTLIFMYINILKMDEALFIKSVQANLFFFIIYISLFFIIIGCILYIANKQLQIKQKEQEIEGFKRYVESIEMINRDMRKFKHDYRNILTTMRHFIDVKDHEGLEHYFYNHILLAERKEVEDQLALSSLNRIQMISLKGLLTTKLLQAHSADIPTYVEVVEDIPTVNMDEITLNRMIGIIIDNAIEESKTLDDPLIRIAFIRMDSSIVFVCMNRYDNERELKIHELFQEGYTTKEEGRGLGLVNLRHLMKDKEQLRLSTKLQGDLFIQELVIGGN</sequence>
<reference evidence="3 4" key="1">
    <citation type="submission" date="2023-06" db="EMBL/GenBank/DDBJ databases">
        <title>Sporosarcina sp. nov., isolated from Korean traditional fermented seafood 'Jeotgal'.</title>
        <authorList>
            <person name="Yang A.-I."/>
            <person name="Shin N.-R."/>
        </authorList>
    </citation>
    <scope>NUCLEOTIDE SEQUENCE [LARGE SCALE GENOMIC DNA]</scope>
    <source>
        <strain evidence="3 4">KCTC3840</strain>
    </source>
</reference>
<keyword evidence="1" id="KW-0812">Transmembrane</keyword>
<dbReference type="PANTHER" id="PTHR40448:SF1">
    <property type="entry name" value="TWO-COMPONENT SENSOR HISTIDINE KINASE"/>
    <property type="match status" value="1"/>
</dbReference>
<feature type="transmembrane region" description="Helical" evidence="1">
    <location>
        <begin position="33"/>
        <end position="66"/>
    </location>
</feature>
<feature type="transmembrane region" description="Helical" evidence="1">
    <location>
        <begin position="111"/>
        <end position="131"/>
    </location>
</feature>
<feature type="domain" description="Sensor histidine kinase NatK-like C-terminal" evidence="2">
    <location>
        <begin position="327"/>
        <end position="428"/>
    </location>
</feature>
<feature type="transmembrane region" description="Helical" evidence="1">
    <location>
        <begin position="179"/>
        <end position="204"/>
    </location>
</feature>